<feature type="compositionally biased region" description="Basic and acidic residues" evidence="1">
    <location>
        <begin position="180"/>
        <end position="194"/>
    </location>
</feature>
<protein>
    <submittedName>
        <fullName evidence="2">Uncharacterized protein</fullName>
    </submittedName>
</protein>
<sequence length="339" mass="38565">MGQLNELLIKSLTAEFSKIVSAHDFSSSLPTELKDLPSKFNELTDEVKALKTQVHGLKIKVRGDLKELLTKLEEFTMTVTTTSQVGDQCVPSAGQASTMPAEGEKNTNKATISQLFQRRTKKNVERTNLNKPQPETTTPPPIPPEQTKIDMGKKAMSSKDAKEENGEHVHLTKEQGNQQKKIEEEAKAEAASHEGEIRKKELIDLLGPEVVNNDLHLGEWREVVIACLNKKGKGWTSIYKQIQERIDYLRTTEAELGIDLDRPLSKQDPLDRLNDLANKKRKHADDIHDFFRANKRLKSHQSPRLDDHARTFSFLLLAEVDKRNLNLLKQMRVIEQLRR</sequence>
<evidence type="ECO:0000256" key="1">
    <source>
        <dbReference type="SAM" id="MobiDB-lite"/>
    </source>
</evidence>
<organism evidence="2 3">
    <name type="scientific">Tanacetum coccineum</name>
    <dbReference type="NCBI Taxonomy" id="301880"/>
    <lineage>
        <taxon>Eukaryota</taxon>
        <taxon>Viridiplantae</taxon>
        <taxon>Streptophyta</taxon>
        <taxon>Embryophyta</taxon>
        <taxon>Tracheophyta</taxon>
        <taxon>Spermatophyta</taxon>
        <taxon>Magnoliopsida</taxon>
        <taxon>eudicotyledons</taxon>
        <taxon>Gunneridae</taxon>
        <taxon>Pentapetalae</taxon>
        <taxon>asterids</taxon>
        <taxon>campanulids</taxon>
        <taxon>Asterales</taxon>
        <taxon>Asteraceae</taxon>
        <taxon>Asteroideae</taxon>
        <taxon>Anthemideae</taxon>
        <taxon>Anthemidinae</taxon>
        <taxon>Tanacetum</taxon>
    </lineage>
</organism>
<feature type="compositionally biased region" description="Basic and acidic residues" evidence="1">
    <location>
        <begin position="147"/>
        <end position="173"/>
    </location>
</feature>
<reference evidence="2" key="1">
    <citation type="journal article" date="2022" name="Int. J. Mol. Sci.">
        <title>Draft Genome of Tanacetum Coccineum: Genomic Comparison of Closely Related Tanacetum-Family Plants.</title>
        <authorList>
            <person name="Yamashiro T."/>
            <person name="Shiraishi A."/>
            <person name="Nakayama K."/>
            <person name="Satake H."/>
        </authorList>
    </citation>
    <scope>NUCLEOTIDE SEQUENCE</scope>
</reference>
<name>A0ABQ4WMG1_9ASTR</name>
<feature type="compositionally biased region" description="Polar residues" evidence="1">
    <location>
        <begin position="108"/>
        <end position="117"/>
    </location>
</feature>
<comment type="caution">
    <text evidence="2">The sequence shown here is derived from an EMBL/GenBank/DDBJ whole genome shotgun (WGS) entry which is preliminary data.</text>
</comment>
<evidence type="ECO:0000313" key="2">
    <source>
        <dbReference type="EMBL" id="GJS54084.1"/>
    </source>
</evidence>
<dbReference type="Proteomes" id="UP001151760">
    <property type="component" value="Unassembled WGS sequence"/>
</dbReference>
<accession>A0ABQ4WMG1</accession>
<gene>
    <name evidence="2" type="ORF">Tco_0627446</name>
</gene>
<dbReference type="EMBL" id="BQNB010008772">
    <property type="protein sequence ID" value="GJS54084.1"/>
    <property type="molecule type" value="Genomic_DNA"/>
</dbReference>
<keyword evidence="3" id="KW-1185">Reference proteome</keyword>
<proteinExistence type="predicted"/>
<reference evidence="2" key="2">
    <citation type="submission" date="2022-01" db="EMBL/GenBank/DDBJ databases">
        <authorList>
            <person name="Yamashiro T."/>
            <person name="Shiraishi A."/>
            <person name="Satake H."/>
            <person name="Nakayama K."/>
        </authorList>
    </citation>
    <scope>NUCLEOTIDE SEQUENCE</scope>
</reference>
<evidence type="ECO:0000313" key="3">
    <source>
        <dbReference type="Proteomes" id="UP001151760"/>
    </source>
</evidence>
<feature type="region of interest" description="Disordered" evidence="1">
    <location>
        <begin position="90"/>
        <end position="194"/>
    </location>
</feature>